<organism evidence="1 2">
    <name type="scientific">Aliiroseovarius salicola</name>
    <dbReference type="NCBI Taxonomy" id="3009082"/>
    <lineage>
        <taxon>Bacteria</taxon>
        <taxon>Pseudomonadati</taxon>
        <taxon>Pseudomonadota</taxon>
        <taxon>Alphaproteobacteria</taxon>
        <taxon>Rhodobacterales</taxon>
        <taxon>Paracoccaceae</taxon>
        <taxon>Aliiroseovarius</taxon>
    </lineage>
</organism>
<dbReference type="Gene3D" id="1.10.530.10">
    <property type="match status" value="1"/>
</dbReference>
<reference evidence="1 2" key="1">
    <citation type="submission" date="2023-01" db="EMBL/GenBank/DDBJ databases">
        <authorList>
            <person name="Yoon J.-W."/>
        </authorList>
    </citation>
    <scope>NUCLEOTIDE SEQUENCE [LARGE SCALE GENOMIC DNA]</scope>
    <source>
        <strain evidence="1 2">KMU-50</strain>
    </source>
</reference>
<dbReference type="SUPFAM" id="SSF53955">
    <property type="entry name" value="Lysozyme-like"/>
    <property type="match status" value="1"/>
</dbReference>
<dbReference type="RefSeq" id="WP_271052387.1">
    <property type="nucleotide sequence ID" value="NZ_JAQIIO010000001.1"/>
</dbReference>
<dbReference type="InterPro" id="IPR023346">
    <property type="entry name" value="Lysozyme-like_dom_sf"/>
</dbReference>
<accession>A0ABT4VZ19</accession>
<keyword evidence="2" id="KW-1185">Reference proteome</keyword>
<evidence type="ECO:0000313" key="1">
    <source>
        <dbReference type="EMBL" id="MDA5092822.1"/>
    </source>
</evidence>
<protein>
    <submittedName>
        <fullName evidence="1">Lytic transglycosylase domain-containing protein</fullName>
    </submittedName>
</protein>
<dbReference type="EMBL" id="JAQIIO010000001">
    <property type="protein sequence ID" value="MDA5092822.1"/>
    <property type="molecule type" value="Genomic_DNA"/>
</dbReference>
<dbReference type="Proteomes" id="UP001528040">
    <property type="component" value="Unassembled WGS sequence"/>
</dbReference>
<evidence type="ECO:0000313" key="2">
    <source>
        <dbReference type="Proteomes" id="UP001528040"/>
    </source>
</evidence>
<comment type="caution">
    <text evidence="1">The sequence shown here is derived from an EMBL/GenBank/DDBJ whole genome shotgun (WGS) entry which is preliminary data.</text>
</comment>
<name>A0ABT4VZ19_9RHOB</name>
<gene>
    <name evidence="1" type="ORF">O2N63_01830</name>
</gene>
<sequence length="252" mass="27994">MTKTVVWMAIINRLACRILIGVFVLSWAEELKAEGDASFVCDQVAKVASQQTGVPISVLKAISLTETGRKRGGSFRPWPWTVNMEGKGVWFDTEEEARSYVFKHFKRGARSFDVGCFQINYKWHHKNFSSLDEMFDPLANGLYAARFLSDLFSEKGNWSDAAGAYHSRTPKYANRYKERFAKFRARLAVEDDQAIEVASYPATPVERPQSASPVSRINNFPLLQTGRGEKGLGSLVPIGGVTATPLFGAGKG</sequence>
<proteinExistence type="predicted"/>